<dbReference type="Gene3D" id="3.40.50.2000">
    <property type="entry name" value="Glycogen Phosphorylase B"/>
    <property type="match status" value="2"/>
</dbReference>
<dbReference type="EMBL" id="PHAH01000039">
    <property type="protein sequence ID" value="PKM87593.1"/>
    <property type="molecule type" value="Genomic_DNA"/>
</dbReference>
<dbReference type="FunFam" id="3.40.50.2000:FF:000119">
    <property type="entry name" value="Glycosyl transferase group 1"/>
    <property type="match status" value="1"/>
</dbReference>
<dbReference type="PANTHER" id="PTHR46401:SF2">
    <property type="entry name" value="GLYCOSYLTRANSFERASE WBBK-RELATED"/>
    <property type="match status" value="1"/>
</dbReference>
<proteinExistence type="predicted"/>
<dbReference type="InterPro" id="IPR001296">
    <property type="entry name" value="Glyco_trans_1"/>
</dbReference>
<evidence type="ECO:0008006" key="6">
    <source>
        <dbReference type="Google" id="ProtNLM"/>
    </source>
</evidence>
<evidence type="ECO:0000259" key="2">
    <source>
        <dbReference type="Pfam" id="PF00534"/>
    </source>
</evidence>
<sequence length="394" mass="45224">MEKDIRKRRIGIDARFYGPLGKGLGRYVQEIVDRVIRLQATHDSEIEFVIFLSPDNYESYNCPTADVRKVLVPQRWYSWREQVFFPIILRREKLDLIHFPHFNVPLLTPSPFVVTIHDLILTKFPSRRASMLPPLLYWMKQAAYRLVVRTAVKRAKAIITVSEFTKKDIIDKFSASPEKIFITYEGVVDFNQAVSTEMSSREVLDKYGITQPYLLYVGNAYPHKNLSRLISSYVDVRKALPELSLVMVGKNDYFYQRVRAEAEQLGLYDATNGKGKIVFPGYVPDSLLGTLYRNALLYVFPSLYEGFGLPPLEAMSCSCPVASSNQASLPEILSDAAVYFDPYDVDNISMTLRNLAGDESRRAAMVLKGREHIKKFSWQRCAEQTLTIYLQIVR</sequence>
<dbReference type="AlphaFoldDB" id="A0A2N2DYQ8"/>
<dbReference type="InterPro" id="IPR028098">
    <property type="entry name" value="Glyco_trans_4-like_N"/>
</dbReference>
<name>A0A2N2DYQ8_9BACT</name>
<evidence type="ECO:0000313" key="4">
    <source>
        <dbReference type="EMBL" id="PKM87593.1"/>
    </source>
</evidence>
<dbReference type="Pfam" id="PF00534">
    <property type="entry name" value="Glycos_transf_1"/>
    <property type="match status" value="1"/>
</dbReference>
<evidence type="ECO:0000259" key="3">
    <source>
        <dbReference type="Pfam" id="PF13439"/>
    </source>
</evidence>
<dbReference type="GO" id="GO:0009103">
    <property type="term" value="P:lipopolysaccharide biosynthetic process"/>
    <property type="evidence" value="ECO:0007669"/>
    <property type="project" value="TreeGrafter"/>
</dbReference>
<gene>
    <name evidence="4" type="ORF">CVU83_02830</name>
</gene>
<protein>
    <recommendedName>
        <fullName evidence="6">Glycosyltransferase family 1 protein</fullName>
    </recommendedName>
</protein>
<dbReference type="PANTHER" id="PTHR46401">
    <property type="entry name" value="GLYCOSYLTRANSFERASE WBBK-RELATED"/>
    <property type="match status" value="1"/>
</dbReference>
<keyword evidence="1" id="KW-0808">Transferase</keyword>
<comment type="caution">
    <text evidence="4">The sequence shown here is derived from an EMBL/GenBank/DDBJ whole genome shotgun (WGS) entry which is preliminary data.</text>
</comment>
<dbReference type="CDD" id="cd03809">
    <property type="entry name" value="GT4_MtfB-like"/>
    <property type="match status" value="1"/>
</dbReference>
<feature type="domain" description="Glycosyl transferase family 1" evidence="2">
    <location>
        <begin position="210"/>
        <end position="371"/>
    </location>
</feature>
<dbReference type="GO" id="GO:0016757">
    <property type="term" value="F:glycosyltransferase activity"/>
    <property type="evidence" value="ECO:0007669"/>
    <property type="project" value="InterPro"/>
</dbReference>
<evidence type="ECO:0000313" key="5">
    <source>
        <dbReference type="Proteomes" id="UP000233325"/>
    </source>
</evidence>
<organism evidence="4 5">
    <name type="scientific">Candidatus Falkowbacteria bacterium HGW-Falkowbacteria-2</name>
    <dbReference type="NCBI Taxonomy" id="2013769"/>
    <lineage>
        <taxon>Bacteria</taxon>
        <taxon>Candidatus Falkowiibacteriota</taxon>
    </lineage>
</organism>
<feature type="domain" description="Glycosyltransferase subfamily 4-like N-terminal" evidence="3">
    <location>
        <begin position="53"/>
        <end position="187"/>
    </location>
</feature>
<accession>A0A2N2DYQ8</accession>
<reference evidence="4 5" key="1">
    <citation type="journal article" date="2017" name="ISME J.">
        <title>Potential for microbial H2 and metal transformations associated with novel bacteria and archaea in deep terrestrial subsurface sediments.</title>
        <authorList>
            <person name="Hernsdorf A.W."/>
            <person name="Amano Y."/>
            <person name="Miyakawa K."/>
            <person name="Ise K."/>
            <person name="Suzuki Y."/>
            <person name="Anantharaman K."/>
            <person name="Probst A."/>
            <person name="Burstein D."/>
            <person name="Thomas B.C."/>
            <person name="Banfield J.F."/>
        </authorList>
    </citation>
    <scope>NUCLEOTIDE SEQUENCE [LARGE SCALE GENOMIC DNA]</scope>
    <source>
        <strain evidence="4">HGW-Falkowbacteria-2</strain>
    </source>
</reference>
<dbReference type="Proteomes" id="UP000233325">
    <property type="component" value="Unassembled WGS sequence"/>
</dbReference>
<dbReference type="SUPFAM" id="SSF53756">
    <property type="entry name" value="UDP-Glycosyltransferase/glycogen phosphorylase"/>
    <property type="match status" value="1"/>
</dbReference>
<evidence type="ECO:0000256" key="1">
    <source>
        <dbReference type="ARBA" id="ARBA00022679"/>
    </source>
</evidence>
<dbReference type="Pfam" id="PF13439">
    <property type="entry name" value="Glyco_transf_4"/>
    <property type="match status" value="1"/>
</dbReference>